<feature type="compositionally biased region" description="Basic and acidic residues" evidence="2">
    <location>
        <begin position="122"/>
        <end position="133"/>
    </location>
</feature>
<protein>
    <submittedName>
        <fullName evidence="3">Uncharacterized protein</fullName>
    </submittedName>
</protein>
<dbReference type="EMBL" id="IACN01082012">
    <property type="protein sequence ID" value="LAB59995.1"/>
    <property type="molecule type" value="Transcribed_RNA"/>
</dbReference>
<reference evidence="3" key="1">
    <citation type="submission" date="2017-07" db="EMBL/GenBank/DDBJ databases">
        <authorList>
            <person name="Mikheyev A."/>
            <person name="Grau M."/>
        </authorList>
    </citation>
    <scope>NUCLEOTIDE SEQUENCE</scope>
    <source>
        <tissue evidence="3">Venom_gland</tissue>
    </source>
</reference>
<keyword evidence="1" id="KW-0175">Coiled coil</keyword>
<organism evidence="3">
    <name type="scientific">Micrurus surinamensis</name>
    <name type="common">Surinam coral snake</name>
    <dbReference type="NCBI Taxonomy" id="129470"/>
    <lineage>
        <taxon>Eukaryota</taxon>
        <taxon>Metazoa</taxon>
        <taxon>Chordata</taxon>
        <taxon>Craniata</taxon>
        <taxon>Vertebrata</taxon>
        <taxon>Euteleostomi</taxon>
        <taxon>Lepidosauria</taxon>
        <taxon>Squamata</taxon>
        <taxon>Bifurcata</taxon>
        <taxon>Unidentata</taxon>
        <taxon>Episquamata</taxon>
        <taxon>Toxicofera</taxon>
        <taxon>Serpentes</taxon>
        <taxon>Colubroidea</taxon>
        <taxon>Elapidae</taxon>
        <taxon>Elapinae</taxon>
        <taxon>Micrurus</taxon>
    </lineage>
</organism>
<evidence type="ECO:0000313" key="3">
    <source>
        <dbReference type="EMBL" id="LAB59995.1"/>
    </source>
</evidence>
<evidence type="ECO:0000256" key="2">
    <source>
        <dbReference type="SAM" id="MobiDB-lite"/>
    </source>
</evidence>
<name>A0A2D4PPS1_MICSU</name>
<reference evidence="3" key="2">
    <citation type="submission" date="2017-11" db="EMBL/GenBank/DDBJ databases">
        <title>Coralsnake Venomics: Analyses of Venom Gland Transcriptomes and Proteomes of Six Brazilian Taxa.</title>
        <authorList>
            <person name="Aird S.D."/>
            <person name="Jorge da Silva N."/>
            <person name="Qiu L."/>
            <person name="Villar-Briones A."/>
            <person name="Aparecida-Saddi V."/>
            <person name="Campos-Telles M.P."/>
            <person name="Grau M."/>
            <person name="Mikheyev A.S."/>
        </authorList>
    </citation>
    <scope>NUCLEOTIDE SEQUENCE</scope>
    <source>
        <tissue evidence="3">Venom_gland</tissue>
    </source>
</reference>
<feature type="coiled-coil region" evidence="1">
    <location>
        <begin position="60"/>
        <end position="91"/>
    </location>
</feature>
<dbReference type="AlphaFoldDB" id="A0A2D4PPS1"/>
<sequence>MLQSMQEAMTRNHDEMKEMIGQVRNNTGELKEKMQKMDENLKVFNKLPKMNKNYRREKRMEKEEKRVDEIRDKLIQANKELETTVISLESDKAAHYLRFQNMRRKGRRFTRYHGRGNSKGTRNGEGRDADRNR</sequence>
<feature type="region of interest" description="Disordered" evidence="2">
    <location>
        <begin position="105"/>
        <end position="133"/>
    </location>
</feature>
<proteinExistence type="predicted"/>
<feature type="compositionally biased region" description="Basic residues" evidence="2">
    <location>
        <begin position="105"/>
        <end position="116"/>
    </location>
</feature>
<accession>A0A2D4PPS1</accession>
<evidence type="ECO:0000256" key="1">
    <source>
        <dbReference type="SAM" id="Coils"/>
    </source>
</evidence>